<dbReference type="SMART" id="SM00978">
    <property type="entry name" value="Tim44"/>
    <property type="match status" value="1"/>
</dbReference>
<protein>
    <submittedName>
        <fullName evidence="5">Tim44 domain-containing protein</fullName>
    </submittedName>
</protein>
<name>A0ABX7CAQ8_9HYPH</name>
<keyword evidence="2" id="KW-0812">Transmembrane</keyword>
<evidence type="ECO:0000313" key="5">
    <source>
        <dbReference type="EMBL" id="QQR40299.1"/>
    </source>
</evidence>
<evidence type="ECO:0000313" key="6">
    <source>
        <dbReference type="Proteomes" id="UP000595857"/>
    </source>
</evidence>
<feature type="signal peptide" evidence="3">
    <location>
        <begin position="1"/>
        <end position="23"/>
    </location>
</feature>
<keyword evidence="2" id="KW-0472">Membrane</keyword>
<feature type="chain" id="PRO_5045383693" evidence="3">
    <location>
        <begin position="24"/>
        <end position="318"/>
    </location>
</feature>
<keyword evidence="6" id="KW-1185">Reference proteome</keyword>
<feature type="domain" description="Tim44-like" evidence="4">
    <location>
        <begin position="173"/>
        <end position="317"/>
    </location>
</feature>
<dbReference type="EMBL" id="CP068046">
    <property type="protein sequence ID" value="QQR40299.1"/>
    <property type="molecule type" value="Genomic_DNA"/>
</dbReference>
<dbReference type="PANTHER" id="PTHR41542:SF1">
    <property type="entry name" value="BLL5807 PROTEIN"/>
    <property type="match status" value="1"/>
</dbReference>
<dbReference type="Proteomes" id="UP000595857">
    <property type="component" value="Chromosome"/>
</dbReference>
<organism evidence="5 6">
    <name type="scientific">Devosia rhizoryzae</name>
    <dbReference type="NCBI Taxonomy" id="2774137"/>
    <lineage>
        <taxon>Bacteria</taxon>
        <taxon>Pseudomonadati</taxon>
        <taxon>Pseudomonadota</taxon>
        <taxon>Alphaproteobacteria</taxon>
        <taxon>Hyphomicrobiales</taxon>
        <taxon>Devosiaceae</taxon>
        <taxon>Devosia</taxon>
    </lineage>
</organism>
<feature type="region of interest" description="Disordered" evidence="1">
    <location>
        <begin position="38"/>
        <end position="61"/>
    </location>
</feature>
<sequence length="318" mass="34426">MFRNRGFKLASLLSVFVVIFSMAAVDYAEARARGGFGSRGGRTFSPPASTQTIPGPAAPINRTMTPSQPGTAARTPAQQTAQPRGGFFNGFGGSLFRGLMLGGLFGLLLGTGFGGIGGFMSLLFQALLIGGAIWLVMRLVRGTNRPATANGAPYMSRETSNSRPMPNFGGGSATRAPARPKNPDELGITNKDLDTFEQMLGHIQTAYGREDYAALRQVTTPEMMGFLAEELASNASRGQINRLADIKLLQGDVSESWREGNTEYATVAMRYQLRDWSVDRTSERVVVGDPETLEEAKELWTFVRQARGDWKLSAIQEA</sequence>
<proteinExistence type="predicted"/>
<evidence type="ECO:0000256" key="3">
    <source>
        <dbReference type="SAM" id="SignalP"/>
    </source>
</evidence>
<dbReference type="RefSeq" id="WP_201635518.1">
    <property type="nucleotide sequence ID" value="NZ_CP068046.1"/>
</dbReference>
<keyword evidence="2" id="KW-1133">Transmembrane helix</keyword>
<dbReference type="Gene3D" id="3.10.450.240">
    <property type="match status" value="1"/>
</dbReference>
<evidence type="ECO:0000256" key="2">
    <source>
        <dbReference type="SAM" id="Phobius"/>
    </source>
</evidence>
<dbReference type="PANTHER" id="PTHR41542">
    <property type="entry name" value="BLL5807 PROTEIN"/>
    <property type="match status" value="1"/>
</dbReference>
<dbReference type="InterPro" id="IPR032710">
    <property type="entry name" value="NTF2-like_dom_sf"/>
</dbReference>
<keyword evidence="3" id="KW-0732">Signal</keyword>
<gene>
    <name evidence="5" type="ORF">JI748_04625</name>
</gene>
<reference evidence="5 6" key="1">
    <citation type="submission" date="2021-01" db="EMBL/GenBank/DDBJ databases">
        <title>Genome seq and assembly of Devosia sp. LEGU1.</title>
        <authorList>
            <person name="Chhetri G."/>
        </authorList>
    </citation>
    <scope>NUCLEOTIDE SEQUENCE [LARGE SCALE GENOMIC DNA]</scope>
    <source>
        <strain evidence="5 6">LEGU1</strain>
    </source>
</reference>
<dbReference type="InterPro" id="IPR007379">
    <property type="entry name" value="Tim44-like_dom"/>
</dbReference>
<feature type="transmembrane region" description="Helical" evidence="2">
    <location>
        <begin position="104"/>
        <end position="137"/>
    </location>
</feature>
<dbReference type="Pfam" id="PF04280">
    <property type="entry name" value="Tim44"/>
    <property type="match status" value="1"/>
</dbReference>
<evidence type="ECO:0000256" key="1">
    <source>
        <dbReference type="SAM" id="MobiDB-lite"/>
    </source>
</evidence>
<dbReference type="SUPFAM" id="SSF54427">
    <property type="entry name" value="NTF2-like"/>
    <property type="match status" value="1"/>
</dbReference>
<accession>A0ABX7CAQ8</accession>
<evidence type="ECO:0000259" key="4">
    <source>
        <dbReference type="SMART" id="SM00978"/>
    </source>
</evidence>